<proteinExistence type="predicted"/>
<gene>
    <name evidence="1" type="ORF">LCGC14_1953170</name>
</gene>
<accession>A0A0F9IDW6</accession>
<name>A0A0F9IDW6_9ZZZZ</name>
<comment type="caution">
    <text evidence="1">The sequence shown here is derived from an EMBL/GenBank/DDBJ whole genome shotgun (WGS) entry which is preliminary data.</text>
</comment>
<sequence>MAIVDSWTCSRCNYMNDGPICTHCGKGIYAQELKPLILDEYLQKFRNELRRLIHERQIHQS</sequence>
<protein>
    <recommendedName>
        <fullName evidence="2">RanBP2-type domain-containing protein</fullName>
    </recommendedName>
</protein>
<evidence type="ECO:0000313" key="1">
    <source>
        <dbReference type="EMBL" id="KKL85592.1"/>
    </source>
</evidence>
<evidence type="ECO:0008006" key="2">
    <source>
        <dbReference type="Google" id="ProtNLM"/>
    </source>
</evidence>
<reference evidence="1" key="1">
    <citation type="journal article" date="2015" name="Nature">
        <title>Complex archaea that bridge the gap between prokaryotes and eukaryotes.</title>
        <authorList>
            <person name="Spang A."/>
            <person name="Saw J.H."/>
            <person name="Jorgensen S.L."/>
            <person name="Zaremba-Niedzwiedzka K."/>
            <person name="Martijn J."/>
            <person name="Lind A.E."/>
            <person name="van Eijk R."/>
            <person name="Schleper C."/>
            <person name="Guy L."/>
            <person name="Ettema T.J."/>
        </authorList>
    </citation>
    <scope>NUCLEOTIDE SEQUENCE</scope>
</reference>
<dbReference type="AlphaFoldDB" id="A0A0F9IDW6"/>
<dbReference type="EMBL" id="LAZR01021362">
    <property type="protein sequence ID" value="KKL85592.1"/>
    <property type="molecule type" value="Genomic_DNA"/>
</dbReference>
<organism evidence="1">
    <name type="scientific">marine sediment metagenome</name>
    <dbReference type="NCBI Taxonomy" id="412755"/>
    <lineage>
        <taxon>unclassified sequences</taxon>
        <taxon>metagenomes</taxon>
        <taxon>ecological metagenomes</taxon>
    </lineage>
</organism>